<dbReference type="OrthoDB" id="2890343at2"/>
<dbReference type="RefSeq" id="WP_090749220.1">
    <property type="nucleotide sequence ID" value="NZ_FOBW01000016.1"/>
</dbReference>
<name>A0A1H8I5A9_9BACI</name>
<proteinExistence type="predicted"/>
<dbReference type="AlphaFoldDB" id="A0A1H8I5A9"/>
<sequence length="73" mass="8322">MNLDKNMQFEIKSGFLPNLSHSETLTILEVTPNSVVIQMNNSNGRGVFPSENLQYWIKKGLLVKMDDQHKKSS</sequence>
<evidence type="ECO:0000313" key="1">
    <source>
        <dbReference type="EMBL" id="SEN63256.1"/>
    </source>
</evidence>
<dbReference type="Proteomes" id="UP000198553">
    <property type="component" value="Unassembled WGS sequence"/>
</dbReference>
<dbReference type="EMBL" id="FOBW01000016">
    <property type="protein sequence ID" value="SEN63256.1"/>
    <property type="molecule type" value="Genomic_DNA"/>
</dbReference>
<gene>
    <name evidence="1" type="ORF">SAMN05192533_11652</name>
</gene>
<reference evidence="2" key="1">
    <citation type="submission" date="2016-10" db="EMBL/GenBank/DDBJ databases">
        <authorList>
            <person name="Varghese N."/>
            <person name="Submissions S."/>
        </authorList>
    </citation>
    <scope>NUCLEOTIDE SEQUENCE [LARGE SCALE GENOMIC DNA]</scope>
    <source>
        <strain evidence="2">B48,IBRC-M 10115,DSM 25386,CECT 8001</strain>
    </source>
</reference>
<organism evidence="1 2">
    <name type="scientific">Mesobacillus persicus</name>
    <dbReference type="NCBI Taxonomy" id="930146"/>
    <lineage>
        <taxon>Bacteria</taxon>
        <taxon>Bacillati</taxon>
        <taxon>Bacillota</taxon>
        <taxon>Bacilli</taxon>
        <taxon>Bacillales</taxon>
        <taxon>Bacillaceae</taxon>
        <taxon>Mesobacillus</taxon>
    </lineage>
</organism>
<protein>
    <submittedName>
        <fullName evidence="1">Uncharacterized protein</fullName>
    </submittedName>
</protein>
<keyword evidence="2" id="KW-1185">Reference proteome</keyword>
<accession>A0A1H8I5A9</accession>
<evidence type="ECO:0000313" key="2">
    <source>
        <dbReference type="Proteomes" id="UP000198553"/>
    </source>
</evidence>